<evidence type="ECO:0000259" key="6">
    <source>
        <dbReference type="Pfam" id="PF00675"/>
    </source>
</evidence>
<keyword evidence="5" id="KW-0482">Metalloprotease</keyword>
<evidence type="ECO:0000256" key="1">
    <source>
        <dbReference type="ARBA" id="ARBA00007261"/>
    </source>
</evidence>
<protein>
    <submittedName>
        <fullName evidence="8">Zn-dependent peptidase</fullName>
    </submittedName>
</protein>
<reference evidence="8 9" key="1">
    <citation type="submission" date="2019-06" db="EMBL/GenBank/DDBJ databases">
        <title>A large-scale integrated study on North Sea by COGITO (Coastal Microbe Genomic &amp; Taxonomic Observatory).</title>
        <authorList>
            <person name="Teeling H."/>
        </authorList>
    </citation>
    <scope>NUCLEOTIDE SEQUENCE [LARGE SCALE GENOMIC DNA]</scope>
    <source>
        <strain evidence="8 9">MAR_2009_79</strain>
    </source>
</reference>
<keyword evidence="9" id="KW-1185">Reference proteome</keyword>
<keyword evidence="4" id="KW-0862">Zinc</keyword>
<dbReference type="InterPro" id="IPR050626">
    <property type="entry name" value="Peptidase_M16"/>
</dbReference>
<dbReference type="Pfam" id="PF05193">
    <property type="entry name" value="Peptidase_M16_C"/>
    <property type="match status" value="2"/>
</dbReference>
<dbReference type="PANTHER" id="PTHR43690">
    <property type="entry name" value="NARDILYSIN"/>
    <property type="match status" value="1"/>
</dbReference>
<evidence type="ECO:0000256" key="5">
    <source>
        <dbReference type="ARBA" id="ARBA00023049"/>
    </source>
</evidence>
<dbReference type="InterPro" id="IPR011249">
    <property type="entry name" value="Metalloenz_LuxS/M16"/>
</dbReference>
<feature type="domain" description="Peptidase M16 C-terminal" evidence="7">
    <location>
        <begin position="211"/>
        <end position="394"/>
    </location>
</feature>
<dbReference type="InterPro" id="IPR007863">
    <property type="entry name" value="Peptidase_M16_C"/>
</dbReference>
<proteinExistence type="inferred from homology"/>
<evidence type="ECO:0000313" key="9">
    <source>
        <dbReference type="Proteomes" id="UP000315363"/>
    </source>
</evidence>
<dbReference type="RefSeq" id="WP_142188835.1">
    <property type="nucleotide sequence ID" value="NZ_VHIF01000001.1"/>
</dbReference>
<dbReference type="InterPro" id="IPR011765">
    <property type="entry name" value="Pept_M16_N"/>
</dbReference>
<dbReference type="Pfam" id="PF00675">
    <property type="entry name" value="Peptidase_M16"/>
    <property type="match status" value="1"/>
</dbReference>
<dbReference type="SUPFAM" id="SSF63411">
    <property type="entry name" value="LuxS/MPP-like metallohydrolase"/>
    <property type="match status" value="4"/>
</dbReference>
<evidence type="ECO:0000313" key="8">
    <source>
        <dbReference type="EMBL" id="TQO36713.1"/>
    </source>
</evidence>
<keyword evidence="3" id="KW-0378">Hydrolase</keyword>
<feature type="domain" description="Peptidase M16 C-terminal" evidence="7">
    <location>
        <begin position="717"/>
        <end position="882"/>
    </location>
</feature>
<organism evidence="8 9">
    <name type="scientific">Arenibacter algicola</name>
    <dbReference type="NCBI Taxonomy" id="616991"/>
    <lineage>
        <taxon>Bacteria</taxon>
        <taxon>Pseudomonadati</taxon>
        <taxon>Bacteroidota</taxon>
        <taxon>Flavobacteriia</taxon>
        <taxon>Flavobacteriales</taxon>
        <taxon>Flavobacteriaceae</taxon>
        <taxon>Arenibacter</taxon>
    </lineage>
</organism>
<evidence type="ECO:0000256" key="4">
    <source>
        <dbReference type="ARBA" id="ARBA00022833"/>
    </source>
</evidence>
<gene>
    <name evidence="8" type="ORF">GQ41_1294</name>
</gene>
<dbReference type="Gene3D" id="3.30.830.10">
    <property type="entry name" value="Metalloenzyme, LuxS/M16 peptidase-like"/>
    <property type="match status" value="4"/>
</dbReference>
<evidence type="ECO:0000256" key="2">
    <source>
        <dbReference type="ARBA" id="ARBA00022670"/>
    </source>
</evidence>
<dbReference type="PANTHER" id="PTHR43690:SF17">
    <property type="entry name" value="PROTEIN YHJJ"/>
    <property type="match status" value="1"/>
</dbReference>
<dbReference type="Proteomes" id="UP000315363">
    <property type="component" value="Unassembled WGS sequence"/>
</dbReference>
<sequence>MINKTITSGLLLIFLVISILIQAQITKSRVDPLPLDPGIRYGRLENGFTYYIKSLATPNPRTYMRLTIKAGTFQEDADQSQLAHFTEHMPHIRTKNFTNILYAPDLLKSLDMKLNDISASTDGTNTNYWFDHPTGSVRALDTGLLYFHDIVSGNVEFRKEDVDGERKAFFQEYVLRDGKKNYVDNTMMSHIVGCSVLQPHPVDFREYIQTFDPDALSRFYLDWYRPDMAALTVVGNIDDVDALERKIQTRFSDIKSPENPRPWQNCQIDYLNRPEQFIVLENPYKDLAIENEEVTIRAFIRDNDYNKSTWQGLEWKLAKSLFQELLRERYGQALKHYNLPYKIYNHIEANPSAMEIRVITKKGKEKPGVQTAFGILREIRNNGFTQAEWKKARQYRLQQLDDTNDHSPYYWVKQIENHFVEGEALPKDKTAHLEKWMTNLSLEKFNNMVNDFLDDIPEDIAIIAPIGHKANSYSREELEQWIQKAKEVPNNKHNPNDRPKVIIEAKQSALLQQKEIVSITTRNEKPGMEIKEVVLQNGMKVVLQPGEPSKDGRKEKIQIHGFSTKGASGFPKREYFSAIFAPDIVRNAGVGTMDKFDLEHVLSGTSFPYGVHPYIDYYETGIKGEAALEDLESIFQLIYLYFTDPRKDIAAYKDWKELERNAYLNPTYGIPAEDMNTSIREHLQDSTISPQGTKRFKGLKYTDWNKAYEIYNLLFGQASDFTFLINGNFPENKVLSLVNKYLGNLPNRTKDQTVQTNKRSCMPLQKGPINIHLVPNSPLEEVQIKMEYIREADNIDQWQEQIRVDALAKVISFRLRELRYLYKRAVYFPRSSGYVNKYLQRNVVSLNIDSSPEDLEFVKSDIKNILNELKSTPVNEGIFHDAVLRFLYPKYSRDNLQRNKNIIVKLYNQYRFGEPWVNPDEVEEFVKTLTTKDIMETAKKYLNDEYLFEFVLKNKDTPNIMVK</sequence>
<name>A0ABY3A8S4_9FLAO</name>
<accession>A0ABY3A8S4</accession>
<evidence type="ECO:0000256" key="3">
    <source>
        <dbReference type="ARBA" id="ARBA00022801"/>
    </source>
</evidence>
<evidence type="ECO:0000259" key="7">
    <source>
        <dbReference type="Pfam" id="PF05193"/>
    </source>
</evidence>
<comment type="caution">
    <text evidence="8">The sequence shown here is derived from an EMBL/GenBank/DDBJ whole genome shotgun (WGS) entry which is preliminary data.</text>
</comment>
<feature type="domain" description="Peptidase M16 N-terminal" evidence="6">
    <location>
        <begin position="58"/>
        <end position="173"/>
    </location>
</feature>
<dbReference type="EMBL" id="VHIF01000001">
    <property type="protein sequence ID" value="TQO36713.1"/>
    <property type="molecule type" value="Genomic_DNA"/>
</dbReference>
<keyword evidence="2" id="KW-0645">Protease</keyword>
<comment type="similarity">
    <text evidence="1">Belongs to the peptidase M16 family.</text>
</comment>